<feature type="compositionally biased region" description="Polar residues" evidence="1">
    <location>
        <begin position="77"/>
        <end position="95"/>
    </location>
</feature>
<dbReference type="RefSeq" id="XP_019095096.1">
    <property type="nucleotide sequence ID" value="XM_019239551.1"/>
</dbReference>
<keyword evidence="2" id="KW-1185">Reference proteome</keyword>
<dbReference type="RefSeq" id="XP_010476785.1">
    <property type="nucleotide sequence ID" value="XM_010478483.2"/>
</dbReference>
<sequence>MDNDVWQIRRTMRDAIFVKLEKQNPFPSDDESKAKCLNAAKRLEEGLYIMAMTKEEYLNLSTLESRLTSLVKGRQLNNYDQQNANSSSLVSTTPEVSAEPTMKQDNENRDQYEAEIAENLKSVVSLGS</sequence>
<dbReference type="GeneID" id="104755991"/>
<dbReference type="Proteomes" id="UP000694864">
    <property type="component" value="Chromosome 17"/>
</dbReference>
<name>A0ABM1R7V8_CAMSA</name>
<feature type="region of interest" description="Disordered" evidence="1">
    <location>
        <begin position="77"/>
        <end position="110"/>
    </location>
</feature>
<accession>A0ABM1R7V8</accession>
<gene>
    <name evidence="3 4" type="primary">LOC104755991</name>
</gene>
<evidence type="ECO:0000313" key="2">
    <source>
        <dbReference type="Proteomes" id="UP000694864"/>
    </source>
</evidence>
<proteinExistence type="predicted"/>
<evidence type="ECO:0000313" key="4">
    <source>
        <dbReference type="RefSeq" id="XP_019095096.1"/>
    </source>
</evidence>
<reference evidence="3 4" key="3">
    <citation type="submission" date="2025-05" db="UniProtKB">
        <authorList>
            <consortium name="RefSeq"/>
        </authorList>
    </citation>
    <scope>IDENTIFICATION</scope>
    <source>
        <tissue evidence="3 4">Leaf</tissue>
    </source>
</reference>
<protein>
    <submittedName>
        <fullName evidence="3 4">Histone acetyltransferase HAC12</fullName>
    </submittedName>
</protein>
<reference evidence="2" key="2">
    <citation type="journal article" date="2014" name="Nat. Commun.">
        <title>The emerging biofuel crop Camelina sativa retains a highly undifferentiated hexaploid genome structure.</title>
        <authorList>
            <person name="Kagale S."/>
            <person name="Koh C."/>
            <person name="Nixon J."/>
            <person name="Bollina V."/>
            <person name="Clarke W.E."/>
            <person name="Tuteja R."/>
            <person name="Spillane C."/>
            <person name="Robinson S.J."/>
            <person name="Links M.G."/>
            <person name="Clarke C."/>
            <person name="Higgins E.E."/>
            <person name="Huebert T."/>
            <person name="Sharpe A.G."/>
            <person name="Parkin I.A."/>
        </authorList>
    </citation>
    <scope>NUCLEOTIDE SEQUENCE [LARGE SCALE GENOMIC DNA]</scope>
    <source>
        <strain evidence="2">r\DH55</strain>
    </source>
</reference>
<evidence type="ECO:0000313" key="3">
    <source>
        <dbReference type="RefSeq" id="XP_010476785.1"/>
    </source>
</evidence>
<reference evidence="2" key="1">
    <citation type="journal article" date="1997" name="Nucleic Acids Res.">
        <title>tRNAscan-SE: a program for improved detection of transfer RNA genes in genomic sequence.</title>
        <authorList>
            <person name="Lowe T.M."/>
            <person name="Eddy S.R."/>
        </authorList>
    </citation>
    <scope>NUCLEOTIDE SEQUENCE [LARGE SCALE GENOMIC DNA]</scope>
    <source>
        <strain evidence="2">r\DH55</strain>
    </source>
</reference>
<organism evidence="2 4">
    <name type="scientific">Camelina sativa</name>
    <name type="common">False flax</name>
    <name type="synonym">Myagrum sativum</name>
    <dbReference type="NCBI Taxonomy" id="90675"/>
    <lineage>
        <taxon>Eukaryota</taxon>
        <taxon>Viridiplantae</taxon>
        <taxon>Streptophyta</taxon>
        <taxon>Embryophyta</taxon>
        <taxon>Tracheophyta</taxon>
        <taxon>Spermatophyta</taxon>
        <taxon>Magnoliopsida</taxon>
        <taxon>eudicotyledons</taxon>
        <taxon>Gunneridae</taxon>
        <taxon>Pentapetalae</taxon>
        <taxon>rosids</taxon>
        <taxon>malvids</taxon>
        <taxon>Brassicales</taxon>
        <taxon>Brassicaceae</taxon>
        <taxon>Camelineae</taxon>
        <taxon>Camelina</taxon>
    </lineage>
</organism>
<evidence type="ECO:0000256" key="1">
    <source>
        <dbReference type="SAM" id="MobiDB-lite"/>
    </source>
</evidence>